<evidence type="ECO:0000313" key="3">
    <source>
        <dbReference type="Proteomes" id="UP000054498"/>
    </source>
</evidence>
<sequence length="507" mass="51390">MRDPCRVQERDRLVEEAYQRKMGTAAQLARTDAYMRRHTLSHQALVDPTSRCPQYPSQVVRVVPNSFGLGGADPAVISMVADRLGSAGAVDLSSTPLLPSRHRAAATGAQSAAQAEAARASARAAAGSGSDGDASPRGDDGGPAGIGEGSPASGDDAGDGDGDGSRGRGSWKALSMRKPSRFEEERLAASKARHTERVKRDRPQQPAAGAGPGSASAAAPHSGASPSPAPVPGGVSFVASPPEVVFEDAVAGRTRRAEVALVNAGPVKGAIRLLDVPGEVADTLEATLPPPGALAPGSGCTLTLEITPKVEADVTATLQLLTPTGRLLLPVRLLARRALPTLSPDGVVEVGVRGGGVMVAARAERTITISNAGALDVTYDIKVDGPLGEAGVVSEGSDDKATGARTGTTSAGGQAGSDTAALARAPPSVSVAGFTLRGTRGVVPGYGQVAFQVQFAPRVPGPVEVPLSVRFAAPANRALAVPAARLVLAGVGRELPVSTEHDVIDFK</sequence>
<dbReference type="PANTHER" id="PTHR22538">
    <property type="entry name" value="CILIA- AND FLAGELLA-ASSOCIATED PROTEIN 74"/>
    <property type="match status" value="1"/>
</dbReference>
<feature type="region of interest" description="Disordered" evidence="1">
    <location>
        <begin position="392"/>
        <end position="419"/>
    </location>
</feature>
<dbReference type="RefSeq" id="XP_013892489.1">
    <property type="nucleotide sequence ID" value="XM_014037035.1"/>
</dbReference>
<dbReference type="Gene3D" id="2.60.40.10">
    <property type="entry name" value="Immunoglobulins"/>
    <property type="match status" value="1"/>
</dbReference>
<feature type="region of interest" description="Disordered" evidence="1">
    <location>
        <begin position="101"/>
        <end position="234"/>
    </location>
</feature>
<name>A0A0D2LNT8_9CHLO</name>
<feature type="compositionally biased region" description="Basic and acidic residues" evidence="1">
    <location>
        <begin position="180"/>
        <end position="203"/>
    </location>
</feature>
<gene>
    <name evidence="2" type="ORF">MNEG_14493</name>
</gene>
<dbReference type="Pfam" id="PF24771">
    <property type="entry name" value="Ig_CFAP74_1st"/>
    <property type="match status" value="1"/>
</dbReference>
<dbReference type="GeneID" id="25732061"/>
<evidence type="ECO:0008006" key="4">
    <source>
        <dbReference type="Google" id="ProtNLM"/>
    </source>
</evidence>
<dbReference type="STRING" id="145388.A0A0D2LNT8"/>
<keyword evidence="3" id="KW-1185">Reference proteome</keyword>
<dbReference type="PANTHER" id="PTHR22538:SF0">
    <property type="entry name" value="CILIA- AND FLAGELLA-ASSOCIATED PROTEIN 74"/>
    <property type="match status" value="1"/>
</dbReference>
<dbReference type="Proteomes" id="UP000054498">
    <property type="component" value="Unassembled WGS sequence"/>
</dbReference>
<evidence type="ECO:0000256" key="1">
    <source>
        <dbReference type="SAM" id="MobiDB-lite"/>
    </source>
</evidence>
<organism evidence="2 3">
    <name type="scientific">Monoraphidium neglectum</name>
    <dbReference type="NCBI Taxonomy" id="145388"/>
    <lineage>
        <taxon>Eukaryota</taxon>
        <taxon>Viridiplantae</taxon>
        <taxon>Chlorophyta</taxon>
        <taxon>core chlorophytes</taxon>
        <taxon>Chlorophyceae</taxon>
        <taxon>CS clade</taxon>
        <taxon>Sphaeropleales</taxon>
        <taxon>Selenastraceae</taxon>
        <taxon>Monoraphidium</taxon>
    </lineage>
</organism>
<feature type="compositionally biased region" description="Low complexity" evidence="1">
    <location>
        <begin position="403"/>
        <end position="419"/>
    </location>
</feature>
<protein>
    <recommendedName>
        <fullName evidence="4">Flagellar associated protein</fullName>
    </recommendedName>
</protein>
<dbReference type="EMBL" id="KK104749">
    <property type="protein sequence ID" value="KIY93469.1"/>
    <property type="molecule type" value="Genomic_DNA"/>
</dbReference>
<accession>A0A0D2LNT8</accession>
<evidence type="ECO:0000313" key="2">
    <source>
        <dbReference type="EMBL" id="KIY93469.1"/>
    </source>
</evidence>
<proteinExistence type="predicted"/>
<dbReference type="InterPro" id="IPR013783">
    <property type="entry name" value="Ig-like_fold"/>
</dbReference>
<feature type="compositionally biased region" description="Low complexity" evidence="1">
    <location>
        <begin position="105"/>
        <end position="133"/>
    </location>
</feature>
<dbReference type="OrthoDB" id="545169at2759"/>
<dbReference type="KEGG" id="mng:MNEG_14493"/>
<dbReference type="AlphaFoldDB" id="A0A0D2LNT8"/>
<feature type="compositionally biased region" description="Low complexity" evidence="1">
    <location>
        <begin position="206"/>
        <end position="234"/>
    </location>
</feature>
<reference evidence="2 3" key="1">
    <citation type="journal article" date="2013" name="BMC Genomics">
        <title>Reconstruction of the lipid metabolism for the microalga Monoraphidium neglectum from its genome sequence reveals characteristics suitable for biofuel production.</title>
        <authorList>
            <person name="Bogen C."/>
            <person name="Al-Dilaimi A."/>
            <person name="Albersmeier A."/>
            <person name="Wichmann J."/>
            <person name="Grundmann M."/>
            <person name="Rupp O."/>
            <person name="Lauersen K.J."/>
            <person name="Blifernez-Klassen O."/>
            <person name="Kalinowski J."/>
            <person name="Goesmann A."/>
            <person name="Mussgnug J.H."/>
            <person name="Kruse O."/>
        </authorList>
    </citation>
    <scope>NUCLEOTIDE SEQUENCE [LARGE SCALE GENOMIC DNA]</scope>
    <source>
        <strain evidence="2 3">SAG 48.87</strain>
    </source>
</reference>